<dbReference type="KEGG" id="uli:ETAA1_44400"/>
<evidence type="ECO:0000313" key="2">
    <source>
        <dbReference type="Proteomes" id="UP000319576"/>
    </source>
</evidence>
<organism evidence="1 2">
    <name type="scientific">Urbifossiella limnaea</name>
    <dbReference type="NCBI Taxonomy" id="2528023"/>
    <lineage>
        <taxon>Bacteria</taxon>
        <taxon>Pseudomonadati</taxon>
        <taxon>Planctomycetota</taxon>
        <taxon>Planctomycetia</taxon>
        <taxon>Gemmatales</taxon>
        <taxon>Gemmataceae</taxon>
        <taxon>Urbifossiella</taxon>
    </lineage>
</organism>
<dbReference type="RefSeq" id="WP_145242209.1">
    <property type="nucleotide sequence ID" value="NZ_CP036273.1"/>
</dbReference>
<protein>
    <submittedName>
        <fullName evidence="1">Uncharacterized protein</fullName>
    </submittedName>
</protein>
<sequence length="229" mass="25980">MAHWLYLPDDAVEDLAILARMSADQIGSLRKHFDDNEYAHRSSYYTAVADLLAISDDAAAGLCSLINSVQSQRTRQGREAESVPGEFLQFLKRLPKNKESQEELVRIANFITDNRSLIVELFSDFPNRDYSDKLRGLETGPLPHLHSFRTVCDLRPVYNADATDIVTYLPLVTMCMTIHKSMSDDFEEVSVLLSEDDIDDIRDALDRLDQKLSLLKHRHQLDAPKNGEG</sequence>
<reference evidence="1 2" key="1">
    <citation type="submission" date="2019-02" db="EMBL/GenBank/DDBJ databases">
        <title>Deep-cultivation of Planctomycetes and their phenomic and genomic characterization uncovers novel biology.</title>
        <authorList>
            <person name="Wiegand S."/>
            <person name="Jogler M."/>
            <person name="Boedeker C."/>
            <person name="Pinto D."/>
            <person name="Vollmers J."/>
            <person name="Rivas-Marin E."/>
            <person name="Kohn T."/>
            <person name="Peeters S.H."/>
            <person name="Heuer A."/>
            <person name="Rast P."/>
            <person name="Oberbeckmann S."/>
            <person name="Bunk B."/>
            <person name="Jeske O."/>
            <person name="Meyerdierks A."/>
            <person name="Storesund J.E."/>
            <person name="Kallscheuer N."/>
            <person name="Luecker S."/>
            <person name="Lage O.M."/>
            <person name="Pohl T."/>
            <person name="Merkel B.J."/>
            <person name="Hornburger P."/>
            <person name="Mueller R.-W."/>
            <person name="Bruemmer F."/>
            <person name="Labrenz M."/>
            <person name="Spormann A.M."/>
            <person name="Op den Camp H."/>
            <person name="Overmann J."/>
            <person name="Amann R."/>
            <person name="Jetten M.S.M."/>
            <person name="Mascher T."/>
            <person name="Medema M.H."/>
            <person name="Devos D.P."/>
            <person name="Kaster A.-K."/>
            <person name="Ovreas L."/>
            <person name="Rohde M."/>
            <person name="Galperin M.Y."/>
            <person name="Jogler C."/>
        </authorList>
    </citation>
    <scope>NUCLEOTIDE SEQUENCE [LARGE SCALE GENOMIC DNA]</scope>
    <source>
        <strain evidence="1 2">ETA_A1</strain>
    </source>
</reference>
<dbReference type="OrthoDB" id="9839071at2"/>
<gene>
    <name evidence="1" type="ORF">ETAA1_44400</name>
</gene>
<dbReference type="EMBL" id="CP036273">
    <property type="protein sequence ID" value="QDU22460.1"/>
    <property type="molecule type" value="Genomic_DNA"/>
</dbReference>
<dbReference type="AlphaFoldDB" id="A0A517XY52"/>
<dbReference type="Proteomes" id="UP000319576">
    <property type="component" value="Chromosome"/>
</dbReference>
<accession>A0A517XY52</accession>
<keyword evidence="2" id="KW-1185">Reference proteome</keyword>
<evidence type="ECO:0000313" key="1">
    <source>
        <dbReference type="EMBL" id="QDU22460.1"/>
    </source>
</evidence>
<proteinExistence type="predicted"/>
<name>A0A517XY52_9BACT</name>